<protein>
    <submittedName>
        <fullName evidence="2">Histidine kinase</fullName>
    </submittedName>
</protein>
<accession>A0A367LW55</accession>
<evidence type="ECO:0000256" key="1">
    <source>
        <dbReference type="SAM" id="Coils"/>
    </source>
</evidence>
<dbReference type="EMBL" id="QORE01003197">
    <property type="protein sequence ID" value="RCI69322.1"/>
    <property type="molecule type" value="Genomic_DNA"/>
</dbReference>
<proteinExistence type="predicted"/>
<evidence type="ECO:0000313" key="2">
    <source>
        <dbReference type="EMBL" id="RCI69322.1"/>
    </source>
</evidence>
<dbReference type="AlphaFoldDB" id="A0A367LW55"/>
<feature type="non-terminal residue" evidence="2">
    <location>
        <position position="81"/>
    </location>
</feature>
<keyword evidence="1" id="KW-0175">Coiled coil</keyword>
<reference evidence="2 3" key="1">
    <citation type="submission" date="2018-07" db="EMBL/GenBank/DDBJ databases">
        <title>Mechanisms of high-level aminoglycoside resistance among Gram-negative pathogens in Brazil.</title>
        <authorList>
            <person name="Ballaben A.S."/>
            <person name="Darini A.L.C."/>
            <person name="Doi Y."/>
        </authorList>
    </citation>
    <scope>NUCLEOTIDE SEQUENCE [LARGE SCALE GENOMIC DNA]</scope>
    <source>
        <strain evidence="2 3">B2-305</strain>
    </source>
</reference>
<sequence length="81" mass="8998">MQVVVHAPPADFPLLAPWAAEERLLLLGLPLQGQEVRQMAGNLSAKWNVTAHLQLQMSRMEAAIQEITREVGQAKEALEKE</sequence>
<dbReference type="GO" id="GO:0016301">
    <property type="term" value="F:kinase activity"/>
    <property type="evidence" value="ECO:0007669"/>
    <property type="project" value="UniProtKB-KW"/>
</dbReference>
<gene>
    <name evidence="2" type="ORF">DT376_40570</name>
</gene>
<evidence type="ECO:0000313" key="3">
    <source>
        <dbReference type="Proteomes" id="UP000253594"/>
    </source>
</evidence>
<keyword evidence="2" id="KW-0418">Kinase</keyword>
<name>A0A367LW55_PSEAI</name>
<comment type="caution">
    <text evidence="2">The sequence shown here is derived from an EMBL/GenBank/DDBJ whole genome shotgun (WGS) entry which is preliminary data.</text>
</comment>
<keyword evidence="2" id="KW-0808">Transferase</keyword>
<dbReference type="Proteomes" id="UP000253594">
    <property type="component" value="Unassembled WGS sequence"/>
</dbReference>
<organism evidence="2 3">
    <name type="scientific">Pseudomonas aeruginosa</name>
    <dbReference type="NCBI Taxonomy" id="287"/>
    <lineage>
        <taxon>Bacteria</taxon>
        <taxon>Pseudomonadati</taxon>
        <taxon>Pseudomonadota</taxon>
        <taxon>Gammaproteobacteria</taxon>
        <taxon>Pseudomonadales</taxon>
        <taxon>Pseudomonadaceae</taxon>
        <taxon>Pseudomonas</taxon>
    </lineage>
</organism>
<feature type="coiled-coil region" evidence="1">
    <location>
        <begin position="50"/>
        <end position="77"/>
    </location>
</feature>